<proteinExistence type="predicted"/>
<dbReference type="GeneID" id="140705998"/>
<feature type="compositionally biased region" description="Basic and acidic residues" evidence="1">
    <location>
        <begin position="151"/>
        <end position="162"/>
    </location>
</feature>
<evidence type="ECO:0000313" key="2">
    <source>
        <dbReference type="Proteomes" id="UP001652642"/>
    </source>
</evidence>
<protein>
    <submittedName>
        <fullName evidence="3">Uncharacterized protein</fullName>
    </submittedName>
</protein>
<accession>A0ABM5G2Q2</accession>
<feature type="compositionally biased region" description="Basic residues" evidence="1">
    <location>
        <begin position="54"/>
        <end position="64"/>
    </location>
</feature>
<keyword evidence="2" id="KW-1185">Reference proteome</keyword>
<dbReference type="RefSeq" id="XP_072851929.1">
    <property type="nucleotide sequence ID" value="XM_072995828.1"/>
</dbReference>
<evidence type="ECO:0000313" key="3">
    <source>
        <dbReference type="RefSeq" id="XP_072851929.1"/>
    </source>
</evidence>
<dbReference type="Gene3D" id="1.10.287.3160">
    <property type="match status" value="1"/>
</dbReference>
<gene>
    <name evidence="3" type="primary">LOC140705998</name>
</gene>
<sequence length="292" mass="33070">MSEDCTSSSSRHRRHKRHRRRRSSTSSLTSSDRRHRHHRIKYVYLSSSAGSTPPRKHRRQHRHDVNKLPQPASLPPKPYDPPSLPPPATAELPPQQHPAPPPAINVDPPHRKRMREVSSDDEPPFSSQPSYFEGEMPQHPKSDELPVGETVKSDTGDPHDSFPSEDFSSYSQMLSRLAKTLKLRVDEPAPPEEHLIFGDITKERNPPPSLSYLPALLKIIQELWDHPSASGPLPRRTENMYKIIGDDAKFLLKHPIPNSLIVETSCTKPSGRAHVIPTNKEGKKLEIIGRRI</sequence>
<feature type="compositionally biased region" description="Pro residues" evidence="1">
    <location>
        <begin position="72"/>
        <end position="88"/>
    </location>
</feature>
<evidence type="ECO:0000256" key="1">
    <source>
        <dbReference type="SAM" id="MobiDB-lite"/>
    </source>
</evidence>
<organism evidence="2 3">
    <name type="scientific">Pogona vitticeps</name>
    <name type="common">central bearded dragon</name>
    <dbReference type="NCBI Taxonomy" id="103695"/>
    <lineage>
        <taxon>Eukaryota</taxon>
        <taxon>Metazoa</taxon>
        <taxon>Chordata</taxon>
        <taxon>Craniata</taxon>
        <taxon>Vertebrata</taxon>
        <taxon>Euteleostomi</taxon>
        <taxon>Lepidosauria</taxon>
        <taxon>Squamata</taxon>
        <taxon>Bifurcata</taxon>
        <taxon>Unidentata</taxon>
        <taxon>Episquamata</taxon>
        <taxon>Toxicofera</taxon>
        <taxon>Iguania</taxon>
        <taxon>Acrodonta</taxon>
        <taxon>Agamidae</taxon>
        <taxon>Amphibolurinae</taxon>
        <taxon>Pogona</taxon>
    </lineage>
</organism>
<reference evidence="3" key="1">
    <citation type="submission" date="2025-08" db="UniProtKB">
        <authorList>
            <consortium name="RefSeq"/>
        </authorList>
    </citation>
    <scope>IDENTIFICATION</scope>
</reference>
<feature type="compositionally biased region" description="Basic residues" evidence="1">
    <location>
        <begin position="10"/>
        <end position="23"/>
    </location>
</feature>
<name>A0ABM5G2Q2_9SAUR</name>
<dbReference type="Proteomes" id="UP001652642">
    <property type="component" value="Chromosome 3"/>
</dbReference>
<feature type="region of interest" description="Disordered" evidence="1">
    <location>
        <begin position="1"/>
        <end position="167"/>
    </location>
</feature>